<dbReference type="EMBL" id="MSFU01000019">
    <property type="protein sequence ID" value="PWY68736.1"/>
    <property type="molecule type" value="Genomic_DNA"/>
</dbReference>
<dbReference type="Pfam" id="PF20163">
    <property type="entry name" value="DUF6536"/>
    <property type="match status" value="1"/>
</dbReference>
<reference evidence="3" key="1">
    <citation type="submission" date="2016-12" db="EMBL/GenBank/DDBJ databases">
        <title>The genomes of Aspergillus section Nigri reveals drivers in fungal speciation.</title>
        <authorList>
            <consortium name="DOE Joint Genome Institute"/>
            <person name="Vesth T.C."/>
            <person name="Nybo J."/>
            <person name="Theobald S."/>
            <person name="Brandl J."/>
            <person name="Frisvad J.C."/>
            <person name="Nielsen K.F."/>
            <person name="Lyhne E.K."/>
            <person name="Kogle M.E."/>
            <person name="Kuo A."/>
            <person name="Riley R."/>
            <person name="Clum A."/>
            <person name="Nolan M."/>
            <person name="Lipzen A."/>
            <person name="Salamov A."/>
            <person name="Henrissat B."/>
            <person name="Wiebenga A."/>
            <person name="De vries R.P."/>
            <person name="Grigoriev I.V."/>
            <person name="Mortensen U.H."/>
            <person name="Andersen M.R."/>
            <person name="Baker S.E."/>
        </authorList>
    </citation>
    <scope>NUCLEOTIDE SEQUENCE</scope>
    <source>
        <strain evidence="3">CBS 122712</strain>
    </source>
</reference>
<dbReference type="PANTHER" id="PTHR35395">
    <property type="entry name" value="DUF6536 DOMAIN-CONTAINING PROTEIN"/>
    <property type="match status" value="1"/>
</dbReference>
<keyword evidence="1" id="KW-1133">Transmembrane helix</keyword>
<name>A0A317V3Y6_ASPEC</name>
<dbReference type="AlphaFoldDB" id="A0A317V3Y6"/>
<accession>A0A317V3Y6</accession>
<dbReference type="PANTHER" id="PTHR35395:SF1">
    <property type="entry name" value="DUF6536 DOMAIN-CONTAINING PROTEIN"/>
    <property type="match status" value="1"/>
</dbReference>
<feature type="domain" description="DUF6536" evidence="2">
    <location>
        <begin position="80"/>
        <end position="213"/>
    </location>
</feature>
<evidence type="ECO:0000256" key="1">
    <source>
        <dbReference type="SAM" id="Phobius"/>
    </source>
</evidence>
<dbReference type="RefSeq" id="XP_025386109.1">
    <property type="nucleotide sequence ID" value="XM_025536701.1"/>
</dbReference>
<organism evidence="3 4">
    <name type="scientific">Aspergillus eucalypticola (strain CBS 122712 / IBT 29274)</name>
    <dbReference type="NCBI Taxonomy" id="1448314"/>
    <lineage>
        <taxon>Eukaryota</taxon>
        <taxon>Fungi</taxon>
        <taxon>Dikarya</taxon>
        <taxon>Ascomycota</taxon>
        <taxon>Pezizomycotina</taxon>
        <taxon>Eurotiomycetes</taxon>
        <taxon>Eurotiomycetidae</taxon>
        <taxon>Eurotiales</taxon>
        <taxon>Aspergillaceae</taxon>
        <taxon>Aspergillus</taxon>
        <taxon>Aspergillus subgen. Circumdati</taxon>
    </lineage>
</organism>
<gene>
    <name evidence="3" type="ORF">BO83DRAFT_448784</name>
</gene>
<keyword evidence="4" id="KW-1185">Reference proteome</keyword>
<keyword evidence="1" id="KW-0812">Transmembrane</keyword>
<evidence type="ECO:0000313" key="4">
    <source>
        <dbReference type="Proteomes" id="UP000246171"/>
    </source>
</evidence>
<evidence type="ECO:0000313" key="3">
    <source>
        <dbReference type="EMBL" id="PWY68736.1"/>
    </source>
</evidence>
<feature type="transmembrane region" description="Helical" evidence="1">
    <location>
        <begin position="591"/>
        <end position="613"/>
    </location>
</feature>
<comment type="caution">
    <text evidence="3">The sequence shown here is derived from an EMBL/GenBank/DDBJ whole genome shotgun (WGS) entry which is preliminary data.</text>
</comment>
<feature type="transmembrane region" description="Helical" evidence="1">
    <location>
        <begin position="633"/>
        <end position="655"/>
    </location>
</feature>
<keyword evidence="1" id="KW-0472">Membrane</keyword>
<feature type="transmembrane region" description="Helical" evidence="1">
    <location>
        <begin position="84"/>
        <end position="108"/>
    </location>
</feature>
<dbReference type="GeneID" id="37058663"/>
<proteinExistence type="predicted"/>
<evidence type="ECO:0000259" key="2">
    <source>
        <dbReference type="Pfam" id="PF20163"/>
    </source>
</evidence>
<dbReference type="VEuPathDB" id="FungiDB:BO83DRAFT_448784"/>
<dbReference type="OrthoDB" id="5429634at2759"/>
<protein>
    <recommendedName>
        <fullName evidence="2">DUF6536 domain-containing protein</fullName>
    </recommendedName>
</protein>
<dbReference type="Proteomes" id="UP000246171">
    <property type="component" value="Unassembled WGS sequence"/>
</dbReference>
<sequence>MKDLLPDRTRLRRWLSLQTRTYQYLHHSSRTAEGIELVPVHQASTGETTSCTQDREHLVWPNPSLSSLKLSTHHDSKRRWVRGVLICTYAAFGVLIVNIILTIVAAAVSVAGHGQRTMSSATIYKGSCDRAKAWTTGLHLLINVLSTIVLGASSYCMQCLTAPSRADVDRAHGQRVWLDIGVASVRNLAWADWPRLTLWLVLLTTSLPFHLMEYDVVLASANFDFDRPPVHDNSSYVGCFEPNTAMSMSTFYADLPGFDNLTKEECVSRYATDFPTDLGTLILVSSNLTAANERLQWINRGNSVSSDDGELMTNKYDWLCAQFGVPSSSCTSAKLLSLLEQWAAMPFVPWDEYPVEYCLSRKLTEQCELLFSPAVCLVVIVCNLSKIACMLLAARSDRTDIFLTVGDAVASFLTRPDPFTEQMGLLSRSSLSQAPQPWRSRRKGYLKVAVKEASQPRTRATLPPRRRWMRAVHPSQWTVTIGVYVVIFACDRVEGYSTTLSALWQLGFGSATPYTLLDLPSSNVVSMSLLANTPQIVVSIGYFLYNNLLTHMLLAAEYDDYASQRKALRVSWPQGSQRSSYYLSLPYRYSIPLMVASMLLHWLVSGSLFYVEINPSTTLGNSFSWDRVIACGYGPIAIVLALILGGVMTCTVVGLGMRRFASRMPIAGSCSAAISAACHPIEGEEHALKPIMWGEIPVAAVQPEDGDDADEIISNHELEDRRDGNGGYSPLRKDTAGQEGVYGHCSFTSGEVITPNPTKLYM</sequence>
<dbReference type="InterPro" id="IPR046623">
    <property type="entry name" value="DUF6536"/>
</dbReference>